<dbReference type="SUPFAM" id="SSF158544">
    <property type="entry name" value="GspK insert domain-like"/>
    <property type="match status" value="1"/>
</dbReference>
<evidence type="ECO:0000256" key="2">
    <source>
        <dbReference type="ARBA" id="ARBA00007246"/>
    </source>
</evidence>
<dbReference type="SUPFAM" id="SSF54523">
    <property type="entry name" value="Pili subunits"/>
    <property type="match status" value="1"/>
</dbReference>
<evidence type="ECO:0000256" key="7">
    <source>
        <dbReference type="ARBA" id="ARBA00022927"/>
    </source>
</evidence>
<sequence>MITMMSKTSMNRQRGIALIYVLLIFAMITLMASQMVTSLWLHTEKNARFLERIQAKHHALSAEQYVALLLEQDFEDDKKKKRQVDHERERWNVTTVGYPVEQGSVELEIVDENGRFNLNWLNAEALDGKRFTTQFETILKNLGIDTQLIYAIKDWIDSDQEPSETGAEDNHYLVLDPHRRTADFPLVSLSELRLIQGVGKQEFELLTPLVTVLPKESKVNVNSALPEVLRSLSDKITEGDAQSIIDSRTDEGFAKLEDMTKLPALKDKTAELKAAGFEFTSSYFNVYIKATYRDTVFYLRTLLVRNADGKVQVAGREIGPNDYRVTAKKES</sequence>
<evidence type="ECO:0000313" key="14">
    <source>
        <dbReference type="Proteomes" id="UP000071065"/>
    </source>
</evidence>
<evidence type="ECO:0000256" key="4">
    <source>
        <dbReference type="ARBA" id="ARBA00022475"/>
    </source>
</evidence>
<proteinExistence type="inferred from homology"/>
<comment type="subcellular location">
    <subcellularLocation>
        <location evidence="1 10">Cell inner membrane</location>
    </subcellularLocation>
</comment>
<evidence type="ECO:0000313" key="13">
    <source>
        <dbReference type="EMBL" id="AMO55818.1"/>
    </source>
</evidence>
<dbReference type="PANTHER" id="PTHR38831:SF1">
    <property type="entry name" value="TYPE II SECRETION SYSTEM PROTEIN K-RELATED"/>
    <property type="match status" value="1"/>
</dbReference>
<dbReference type="KEGG" id="emp:EZMO1_1667"/>
<protein>
    <recommendedName>
        <fullName evidence="10">Type II secretion system protein K</fullName>
    </recommendedName>
</protein>
<dbReference type="Pfam" id="PF21687">
    <property type="entry name" value="T2SSK_1st"/>
    <property type="match status" value="1"/>
</dbReference>
<dbReference type="PANTHER" id="PTHR38831">
    <property type="entry name" value="TYPE II SECRETION SYSTEM PROTEIN K"/>
    <property type="match status" value="1"/>
</dbReference>
<dbReference type="NCBIfam" id="NF037980">
    <property type="entry name" value="T2SS_GspK"/>
    <property type="match status" value="1"/>
</dbReference>
<dbReference type="InterPro" id="IPR049179">
    <property type="entry name" value="T2SSK_SAM-like_2nd"/>
</dbReference>
<name>A0A142BAP2_9GAMM</name>
<dbReference type="Pfam" id="PF03934">
    <property type="entry name" value="T2SSK"/>
    <property type="match status" value="1"/>
</dbReference>
<accession>A0A142BAP2</accession>
<reference evidence="13 14" key="1">
    <citation type="journal article" date="2016" name="Front. Microbiol.">
        <title>Genomic Insight into the Host-Endosymbiont Relationship of Endozoicomonas montiporae CL-33(T) with its Coral Host.</title>
        <authorList>
            <person name="Ding J.-Y."/>
            <person name="Shiu J.-H."/>
            <person name="Chen W.-M."/>
            <person name="Chiang Y.-R."/>
            <person name="Tang S.-L."/>
        </authorList>
    </citation>
    <scope>NUCLEOTIDE SEQUENCE [LARGE SCALE GENOMIC DNA]</scope>
    <source>
        <strain evidence="13 14">CL-33</strain>
    </source>
</reference>
<evidence type="ECO:0000256" key="8">
    <source>
        <dbReference type="ARBA" id="ARBA00022989"/>
    </source>
</evidence>
<dbReference type="GO" id="GO:0005886">
    <property type="term" value="C:plasma membrane"/>
    <property type="evidence" value="ECO:0007669"/>
    <property type="project" value="UniProtKB-SubCell"/>
</dbReference>
<dbReference type="STRING" id="570277.EZMO1_1667"/>
<dbReference type="InterPro" id="IPR038072">
    <property type="entry name" value="GspK_central_sf"/>
</dbReference>
<feature type="domain" description="T2SS protein K first SAM-like" evidence="12">
    <location>
        <begin position="114"/>
        <end position="215"/>
    </location>
</feature>
<evidence type="ECO:0000256" key="1">
    <source>
        <dbReference type="ARBA" id="ARBA00004533"/>
    </source>
</evidence>
<dbReference type="InterPro" id="IPR045584">
    <property type="entry name" value="Pilin-like"/>
</dbReference>
<dbReference type="GO" id="GO:0009306">
    <property type="term" value="P:protein secretion"/>
    <property type="evidence" value="ECO:0007669"/>
    <property type="project" value="InterPro"/>
</dbReference>
<dbReference type="SUPFAM" id="SSF47781">
    <property type="entry name" value="RuvA domain 2-like"/>
    <property type="match status" value="1"/>
</dbReference>
<comment type="similarity">
    <text evidence="2 10">Belongs to the GSP K family.</text>
</comment>
<keyword evidence="5 10" id="KW-0997">Cell inner membrane</keyword>
<feature type="domain" description="T2SS protein K second SAM-like" evidence="11">
    <location>
        <begin position="219"/>
        <end position="268"/>
    </location>
</feature>
<keyword evidence="6" id="KW-0812">Transmembrane</keyword>
<organism evidence="13 14">
    <name type="scientific">Endozoicomonas montiporae CL-33</name>
    <dbReference type="NCBI Taxonomy" id="570277"/>
    <lineage>
        <taxon>Bacteria</taxon>
        <taxon>Pseudomonadati</taxon>
        <taxon>Pseudomonadota</taxon>
        <taxon>Gammaproteobacteria</taxon>
        <taxon>Oceanospirillales</taxon>
        <taxon>Endozoicomonadaceae</taxon>
        <taxon>Endozoicomonas</taxon>
    </lineage>
</organism>
<evidence type="ECO:0000256" key="6">
    <source>
        <dbReference type="ARBA" id="ARBA00022692"/>
    </source>
</evidence>
<evidence type="ECO:0000259" key="12">
    <source>
        <dbReference type="Pfam" id="PF21687"/>
    </source>
</evidence>
<dbReference type="InterPro" id="IPR005628">
    <property type="entry name" value="GspK"/>
</dbReference>
<dbReference type="PIRSF" id="PIRSF002786">
    <property type="entry name" value="XcpX"/>
    <property type="match status" value="1"/>
</dbReference>
<dbReference type="PATRIC" id="fig|570277.3.peg.1799"/>
<keyword evidence="7" id="KW-0653">Protein transport</keyword>
<keyword evidence="4 10" id="KW-1003">Cell membrane</keyword>
<dbReference type="InterPro" id="IPR010994">
    <property type="entry name" value="RuvA_2-like"/>
</dbReference>
<keyword evidence="8" id="KW-1133">Transmembrane helix</keyword>
<evidence type="ECO:0000256" key="3">
    <source>
        <dbReference type="ARBA" id="ARBA00022448"/>
    </source>
</evidence>
<evidence type="ECO:0000259" key="11">
    <source>
        <dbReference type="Pfam" id="PF03934"/>
    </source>
</evidence>
<evidence type="ECO:0000256" key="5">
    <source>
        <dbReference type="ARBA" id="ARBA00022519"/>
    </source>
</evidence>
<evidence type="ECO:0000256" key="9">
    <source>
        <dbReference type="ARBA" id="ARBA00023136"/>
    </source>
</evidence>
<gene>
    <name evidence="13" type="primary">gspK2</name>
    <name evidence="13" type="ORF">EZMO1_1667</name>
</gene>
<evidence type="ECO:0000256" key="10">
    <source>
        <dbReference type="PIRNR" id="PIRNR002786"/>
    </source>
</evidence>
<dbReference type="Proteomes" id="UP000071065">
    <property type="component" value="Chromosome"/>
</dbReference>
<keyword evidence="9 10" id="KW-0472">Membrane</keyword>
<dbReference type="Gene3D" id="3.30.1300.30">
    <property type="entry name" value="GSPII I/J protein-like"/>
    <property type="match status" value="1"/>
</dbReference>
<dbReference type="AlphaFoldDB" id="A0A142BAP2"/>
<dbReference type="InterPro" id="IPR049031">
    <property type="entry name" value="T2SSK_SAM-like_1st"/>
</dbReference>
<keyword evidence="3 10" id="KW-0813">Transport</keyword>
<dbReference type="EMBL" id="CP013251">
    <property type="protein sequence ID" value="AMO55818.1"/>
    <property type="molecule type" value="Genomic_DNA"/>
</dbReference>
<dbReference type="Gene3D" id="1.10.40.60">
    <property type="entry name" value="EpsJ-like"/>
    <property type="match status" value="2"/>
</dbReference>